<evidence type="ECO:0000256" key="1">
    <source>
        <dbReference type="SAM" id="MobiDB-lite"/>
    </source>
</evidence>
<keyword evidence="3" id="KW-1185">Reference proteome</keyword>
<protein>
    <submittedName>
        <fullName evidence="2">Uncharacterized protein</fullName>
    </submittedName>
</protein>
<dbReference type="Proteomes" id="UP000555564">
    <property type="component" value="Unassembled WGS sequence"/>
</dbReference>
<proteinExistence type="predicted"/>
<evidence type="ECO:0000313" key="3">
    <source>
        <dbReference type="Proteomes" id="UP000555564"/>
    </source>
</evidence>
<feature type="region of interest" description="Disordered" evidence="1">
    <location>
        <begin position="1"/>
        <end position="23"/>
    </location>
</feature>
<comment type="caution">
    <text evidence="2">The sequence shown here is derived from an EMBL/GenBank/DDBJ whole genome shotgun (WGS) entry which is preliminary data.</text>
</comment>
<dbReference type="RefSeq" id="WP_221474699.1">
    <property type="nucleotide sequence ID" value="NZ_BAAALO010000128.1"/>
</dbReference>
<evidence type="ECO:0000313" key="2">
    <source>
        <dbReference type="EMBL" id="MBB6471642.1"/>
    </source>
</evidence>
<sequence>MTAADPRHRPMAAGDPEPAHRRHGLSAARTLHRVHWMPGTDRLHAICFCGAENEFDDPVVLWDWLLGHPDDHHPQPVPDSPAPAAVLV</sequence>
<organism evidence="2 3">
    <name type="scientific">Sphaerisporangium rubeum</name>
    <dbReference type="NCBI Taxonomy" id="321317"/>
    <lineage>
        <taxon>Bacteria</taxon>
        <taxon>Bacillati</taxon>
        <taxon>Actinomycetota</taxon>
        <taxon>Actinomycetes</taxon>
        <taxon>Streptosporangiales</taxon>
        <taxon>Streptosporangiaceae</taxon>
        <taxon>Sphaerisporangium</taxon>
    </lineage>
</organism>
<dbReference type="AlphaFoldDB" id="A0A7X0IDF4"/>
<reference evidence="2 3" key="1">
    <citation type="submission" date="2020-08" db="EMBL/GenBank/DDBJ databases">
        <title>Sequencing the genomes of 1000 actinobacteria strains.</title>
        <authorList>
            <person name="Klenk H.-P."/>
        </authorList>
    </citation>
    <scope>NUCLEOTIDE SEQUENCE [LARGE SCALE GENOMIC DNA]</scope>
    <source>
        <strain evidence="2 3">DSM 44936</strain>
    </source>
</reference>
<accession>A0A7X0IDF4</accession>
<gene>
    <name evidence="2" type="ORF">BJ992_001073</name>
</gene>
<dbReference type="EMBL" id="JACHIU010000001">
    <property type="protein sequence ID" value="MBB6471642.1"/>
    <property type="molecule type" value="Genomic_DNA"/>
</dbReference>
<name>A0A7X0IDF4_9ACTN</name>